<reference evidence="1" key="1">
    <citation type="submission" date="2021-05" db="EMBL/GenBank/DDBJ databases">
        <authorList>
            <person name="Pan Q."/>
            <person name="Jouanno E."/>
            <person name="Zahm M."/>
            <person name="Klopp C."/>
            <person name="Cabau C."/>
            <person name="Louis A."/>
            <person name="Berthelot C."/>
            <person name="Parey E."/>
            <person name="Roest Crollius H."/>
            <person name="Montfort J."/>
            <person name="Robinson-Rechavi M."/>
            <person name="Bouchez O."/>
            <person name="Lampietro C."/>
            <person name="Lopez Roques C."/>
            <person name="Donnadieu C."/>
            <person name="Postlethwait J."/>
            <person name="Bobe J."/>
            <person name="Dillon D."/>
            <person name="Chandos A."/>
            <person name="von Hippel F."/>
            <person name="Guiguen Y."/>
        </authorList>
    </citation>
    <scope>NUCLEOTIDE SEQUENCE</scope>
    <source>
        <strain evidence="1">YG-Jan2019</strain>
    </source>
</reference>
<gene>
    <name evidence="1" type="ORF">DPEC_G00107010</name>
</gene>
<dbReference type="EMBL" id="CM055735">
    <property type="protein sequence ID" value="KAJ8008644.1"/>
    <property type="molecule type" value="Genomic_DNA"/>
</dbReference>
<evidence type="ECO:0000313" key="2">
    <source>
        <dbReference type="Proteomes" id="UP001157502"/>
    </source>
</evidence>
<evidence type="ECO:0000313" key="1">
    <source>
        <dbReference type="EMBL" id="KAJ8008644.1"/>
    </source>
</evidence>
<protein>
    <submittedName>
        <fullName evidence="1">Uncharacterized protein</fullName>
    </submittedName>
</protein>
<proteinExistence type="predicted"/>
<keyword evidence="2" id="KW-1185">Reference proteome</keyword>
<organism evidence="1 2">
    <name type="scientific">Dallia pectoralis</name>
    <name type="common">Alaska blackfish</name>
    <dbReference type="NCBI Taxonomy" id="75939"/>
    <lineage>
        <taxon>Eukaryota</taxon>
        <taxon>Metazoa</taxon>
        <taxon>Chordata</taxon>
        <taxon>Craniata</taxon>
        <taxon>Vertebrata</taxon>
        <taxon>Euteleostomi</taxon>
        <taxon>Actinopterygii</taxon>
        <taxon>Neopterygii</taxon>
        <taxon>Teleostei</taxon>
        <taxon>Protacanthopterygii</taxon>
        <taxon>Esociformes</taxon>
        <taxon>Umbridae</taxon>
        <taxon>Dallia</taxon>
    </lineage>
</organism>
<comment type="caution">
    <text evidence="1">The sequence shown here is derived from an EMBL/GenBank/DDBJ whole genome shotgun (WGS) entry which is preliminary data.</text>
</comment>
<accession>A0ACC2GY45</accession>
<sequence>MHQQPMKKQEIGTRGDSDDVGVRRKGERVERPDCSTSPSPSESPPSPLPIFLFPSELVFYSDQRSSHRKILTLYNPYTFTITFKMLCTSPSRYSVVEAEGSVRAKSCVDLVVRHRDISPRHWGRRDQFRLEVSGGGQWGSRGVWAELKRGDGGEDEPQNTPTIPNKHAPPSYLNPLRHFTATQAVGSTLQFAVLVVMGVVCVAILMLPLHVEPDSMVPSYSHVTVTQKLVCAYILGLLTMVFLQ</sequence>
<dbReference type="Proteomes" id="UP001157502">
    <property type="component" value="Chromosome 8"/>
</dbReference>
<name>A0ACC2GY45_DALPE</name>